<gene>
    <name evidence="1" type="ORF">US42_C0018G0033</name>
</gene>
<evidence type="ECO:0000313" key="1">
    <source>
        <dbReference type="EMBL" id="KKQ26959.1"/>
    </source>
</evidence>
<reference evidence="1 2" key="1">
    <citation type="journal article" date="2015" name="Nature">
        <title>rRNA introns, odd ribosomes, and small enigmatic genomes across a large radiation of phyla.</title>
        <authorList>
            <person name="Brown C.T."/>
            <person name="Hug L.A."/>
            <person name="Thomas B.C."/>
            <person name="Sharon I."/>
            <person name="Castelle C.J."/>
            <person name="Singh A."/>
            <person name="Wilkins M.J."/>
            <person name="Williams K.H."/>
            <person name="Banfield J.F."/>
        </authorList>
    </citation>
    <scope>NUCLEOTIDE SEQUENCE [LARGE SCALE GENOMIC DNA]</scope>
</reference>
<comment type="caution">
    <text evidence="1">The sequence shown here is derived from an EMBL/GenBank/DDBJ whole genome shotgun (WGS) entry which is preliminary data.</text>
</comment>
<protein>
    <submittedName>
        <fullName evidence="1">Uncharacterized protein</fullName>
    </submittedName>
</protein>
<evidence type="ECO:0000313" key="2">
    <source>
        <dbReference type="Proteomes" id="UP000034849"/>
    </source>
</evidence>
<proteinExistence type="predicted"/>
<accession>A0A0G0IS11</accession>
<dbReference type="STRING" id="1619046.US42_C0018G0033"/>
<sequence length="199" mass="22401">MPSFEQFEPAHVASAVLAGELKLTKQGLFFGGVLLDDPRDVQVVMASLDVAIKNSMAGGRQIEEVLKPLQAELLAHFPQPEKKVEVPPVEKRPLEQWTDFMVDWQVAVDRAILIAGDGKRVYINADLRFLDLQMKSTVNEVLDSNTTLDRLLEMKRDLDALARSAPRDGDWRKRFKSLLESLLAEQIGIKTHGPMDLQR</sequence>
<dbReference type="Proteomes" id="UP000034849">
    <property type="component" value="Unassembled WGS sequence"/>
</dbReference>
<dbReference type="EMBL" id="LBSX01000018">
    <property type="protein sequence ID" value="KKQ26959.1"/>
    <property type="molecule type" value="Genomic_DNA"/>
</dbReference>
<name>A0A0G0IS11_9BACT</name>
<dbReference type="AlphaFoldDB" id="A0A0G0IS11"/>
<organism evidence="1 2">
    <name type="scientific">Candidatus Magasanikbacteria bacterium GW2011_GWC2_37_14</name>
    <dbReference type="NCBI Taxonomy" id="1619046"/>
    <lineage>
        <taxon>Bacteria</taxon>
        <taxon>Candidatus Magasanikiibacteriota</taxon>
    </lineage>
</organism>